<dbReference type="RefSeq" id="XP_062684381.1">
    <property type="nucleotide sequence ID" value="XM_062823734.1"/>
</dbReference>
<feature type="domain" description="Heterokaryon incompatibility" evidence="1">
    <location>
        <begin position="57"/>
        <end position="192"/>
    </location>
</feature>
<reference evidence="2" key="2">
    <citation type="submission" date="2023-06" db="EMBL/GenBank/DDBJ databases">
        <authorList>
            <consortium name="Lawrence Berkeley National Laboratory"/>
            <person name="Haridas S."/>
            <person name="Hensen N."/>
            <person name="Bonometti L."/>
            <person name="Westerberg I."/>
            <person name="Brannstrom I.O."/>
            <person name="Guillou S."/>
            <person name="Cros-Aarteil S."/>
            <person name="Calhoun S."/>
            <person name="Kuo A."/>
            <person name="Mondo S."/>
            <person name="Pangilinan J."/>
            <person name="Riley R."/>
            <person name="Labutti K."/>
            <person name="Andreopoulos B."/>
            <person name="Lipzen A."/>
            <person name="Chen C."/>
            <person name="Yanf M."/>
            <person name="Daum C."/>
            <person name="Ng V."/>
            <person name="Clum A."/>
            <person name="Steindorff A."/>
            <person name="Ohm R."/>
            <person name="Martin F."/>
            <person name="Silar P."/>
            <person name="Natvig D."/>
            <person name="Lalanne C."/>
            <person name="Gautier V."/>
            <person name="Ament-Velasquez S.L."/>
            <person name="Kruys A."/>
            <person name="Hutchinson M.I."/>
            <person name="Powell A.J."/>
            <person name="Barry K."/>
            <person name="Miller A.N."/>
            <person name="Grigoriev I.V."/>
            <person name="Debuchy R."/>
            <person name="Gladieux P."/>
            <person name="Thoren M.H."/>
            <person name="Johannesson H."/>
        </authorList>
    </citation>
    <scope>NUCLEOTIDE SEQUENCE</scope>
    <source>
        <strain evidence="2">CBS 560.94</strain>
    </source>
</reference>
<evidence type="ECO:0000313" key="3">
    <source>
        <dbReference type="Proteomes" id="UP001278500"/>
    </source>
</evidence>
<evidence type="ECO:0000313" key="2">
    <source>
        <dbReference type="EMBL" id="KAK3351086.1"/>
    </source>
</evidence>
<evidence type="ECO:0000259" key="1">
    <source>
        <dbReference type="Pfam" id="PF06985"/>
    </source>
</evidence>
<name>A0AAE0MUL6_9PEZI</name>
<dbReference type="Pfam" id="PF06985">
    <property type="entry name" value="HET"/>
    <property type="match status" value="1"/>
</dbReference>
<dbReference type="AlphaFoldDB" id="A0AAE0MUL6"/>
<protein>
    <submittedName>
        <fullName evidence="2">Heterokaryon incompatibility protein-domain-containing protein</fullName>
    </submittedName>
</protein>
<dbReference type="InterPro" id="IPR010730">
    <property type="entry name" value="HET"/>
</dbReference>
<gene>
    <name evidence="2" type="ORF">B0H65DRAFT_389262</name>
</gene>
<dbReference type="GeneID" id="87860888"/>
<proteinExistence type="predicted"/>
<dbReference type="PANTHER" id="PTHR33112:SF1">
    <property type="entry name" value="HETEROKARYON INCOMPATIBILITY DOMAIN-CONTAINING PROTEIN"/>
    <property type="match status" value="1"/>
</dbReference>
<reference evidence="2" key="1">
    <citation type="journal article" date="2023" name="Mol. Phylogenet. Evol.">
        <title>Genome-scale phylogeny and comparative genomics of the fungal order Sordariales.</title>
        <authorList>
            <person name="Hensen N."/>
            <person name="Bonometti L."/>
            <person name="Westerberg I."/>
            <person name="Brannstrom I.O."/>
            <person name="Guillou S."/>
            <person name="Cros-Aarteil S."/>
            <person name="Calhoun S."/>
            <person name="Haridas S."/>
            <person name="Kuo A."/>
            <person name="Mondo S."/>
            <person name="Pangilinan J."/>
            <person name="Riley R."/>
            <person name="LaButti K."/>
            <person name="Andreopoulos B."/>
            <person name="Lipzen A."/>
            <person name="Chen C."/>
            <person name="Yan M."/>
            <person name="Daum C."/>
            <person name="Ng V."/>
            <person name="Clum A."/>
            <person name="Steindorff A."/>
            <person name="Ohm R.A."/>
            <person name="Martin F."/>
            <person name="Silar P."/>
            <person name="Natvig D.O."/>
            <person name="Lalanne C."/>
            <person name="Gautier V."/>
            <person name="Ament-Velasquez S.L."/>
            <person name="Kruys A."/>
            <person name="Hutchinson M.I."/>
            <person name="Powell A.J."/>
            <person name="Barry K."/>
            <person name="Miller A.N."/>
            <person name="Grigoriev I.V."/>
            <person name="Debuchy R."/>
            <person name="Gladieux P."/>
            <person name="Hiltunen Thoren M."/>
            <person name="Johannesson H."/>
        </authorList>
    </citation>
    <scope>NUCLEOTIDE SEQUENCE</scope>
    <source>
        <strain evidence="2">CBS 560.94</strain>
    </source>
</reference>
<organism evidence="2 3">
    <name type="scientific">Neurospora tetraspora</name>
    <dbReference type="NCBI Taxonomy" id="94610"/>
    <lineage>
        <taxon>Eukaryota</taxon>
        <taxon>Fungi</taxon>
        <taxon>Dikarya</taxon>
        <taxon>Ascomycota</taxon>
        <taxon>Pezizomycotina</taxon>
        <taxon>Sordariomycetes</taxon>
        <taxon>Sordariomycetidae</taxon>
        <taxon>Sordariales</taxon>
        <taxon>Sordariaceae</taxon>
        <taxon>Neurospora</taxon>
    </lineage>
</organism>
<comment type="caution">
    <text evidence="2">The sequence shown here is derived from an EMBL/GenBank/DDBJ whole genome shotgun (WGS) entry which is preliminary data.</text>
</comment>
<feature type="non-terminal residue" evidence="2">
    <location>
        <position position="361"/>
    </location>
</feature>
<dbReference type="Proteomes" id="UP001278500">
    <property type="component" value="Unassembled WGS sequence"/>
</dbReference>
<keyword evidence="3" id="KW-1185">Reference proteome</keyword>
<dbReference type="EMBL" id="JAUEPP010000002">
    <property type="protein sequence ID" value="KAK3351086.1"/>
    <property type="molecule type" value="Genomic_DNA"/>
</dbReference>
<feature type="non-terminal residue" evidence="2">
    <location>
        <position position="1"/>
    </location>
</feature>
<accession>A0AAE0MUL6</accession>
<sequence length="361" mass="41233">DFNAVKQWLSHCCAHHQKTCLSDTTRVAKISGFKLIECSSRKLVTLSEIAEVDKMQFIALSYVWGSKDASDIPAGDGLPTQTPKVIDDAIAATQYMGYNYLWVDRYCIPQDNPEAKHCQIRSMDIIYECATVTIIAATGDDPSYGLPGVASTRRVPQEFVDIGSGTLVLLYPDIDYQLSKTRWDTRAWTYQEGLLSCRRLFFLDNQVYFQCNSIRCMESIVTPSEADDSLYRRSPLYMYDLWNNHIPFPDGRVGDVPEELLVLIDTYTERELGFQSDALNAFEGILRRFVSAAKPVYHIWGIPIFTSGKQILDRLVAGFLWRLRVDDSVLDSLGQEQRRAPYPGTMRRRLFPSWSWVDWNG</sequence>
<dbReference type="PANTHER" id="PTHR33112">
    <property type="entry name" value="DOMAIN PROTEIN, PUTATIVE-RELATED"/>
    <property type="match status" value="1"/>
</dbReference>